<keyword evidence="2" id="KW-1185">Reference proteome</keyword>
<reference evidence="1" key="1">
    <citation type="journal article" date="2018" name="Int. J. Syst. Evol. Microbiol.">
        <title>Neptunicella marina gen. nov., sp. nov., isolated from surface seawater.</title>
        <authorList>
            <person name="Liu X."/>
            <person name="Lai Q."/>
            <person name="Du Y."/>
            <person name="Zhang X."/>
            <person name="Liu Z."/>
            <person name="Sun F."/>
            <person name="Shao Z."/>
        </authorList>
    </citation>
    <scope>NUCLEOTIDE SEQUENCE</scope>
    <source>
        <strain evidence="1">S27-2</strain>
    </source>
</reference>
<evidence type="ECO:0000313" key="1">
    <source>
        <dbReference type="EMBL" id="MBC3767686.1"/>
    </source>
</evidence>
<proteinExistence type="predicted"/>
<dbReference type="Proteomes" id="UP000601768">
    <property type="component" value="Unassembled WGS sequence"/>
</dbReference>
<gene>
    <name evidence="1" type="ORF">H8B19_17535</name>
</gene>
<sequence length="45" mass="4986">MDAAGQNAKDLRAYRLDSIDIIHGLANVNMALDHVRDFFVPQTAT</sequence>
<name>A0A8J6IW49_9ALTE</name>
<dbReference type="EMBL" id="JACNEP010000023">
    <property type="protein sequence ID" value="MBC3767686.1"/>
    <property type="molecule type" value="Genomic_DNA"/>
</dbReference>
<reference evidence="1" key="2">
    <citation type="submission" date="2020-08" db="EMBL/GenBank/DDBJ databases">
        <authorList>
            <person name="Lai Q."/>
        </authorList>
    </citation>
    <scope>NUCLEOTIDE SEQUENCE</scope>
    <source>
        <strain evidence="1">S27-2</strain>
    </source>
</reference>
<accession>A0A8J6IW49</accession>
<dbReference type="AlphaFoldDB" id="A0A8J6IW49"/>
<evidence type="ECO:0000313" key="2">
    <source>
        <dbReference type="Proteomes" id="UP000601768"/>
    </source>
</evidence>
<comment type="caution">
    <text evidence="1">The sequence shown here is derived from an EMBL/GenBank/DDBJ whole genome shotgun (WGS) entry which is preliminary data.</text>
</comment>
<dbReference type="RefSeq" id="WP_186508323.1">
    <property type="nucleotide sequence ID" value="NZ_JACNEP010000023.1"/>
</dbReference>
<protein>
    <submittedName>
        <fullName evidence="1">Uncharacterized protein</fullName>
    </submittedName>
</protein>
<organism evidence="1 2">
    <name type="scientific">Neptunicella marina</name>
    <dbReference type="NCBI Taxonomy" id="2125989"/>
    <lineage>
        <taxon>Bacteria</taxon>
        <taxon>Pseudomonadati</taxon>
        <taxon>Pseudomonadota</taxon>
        <taxon>Gammaproteobacteria</taxon>
        <taxon>Alteromonadales</taxon>
        <taxon>Alteromonadaceae</taxon>
        <taxon>Neptunicella</taxon>
    </lineage>
</organism>